<reference evidence="2" key="1">
    <citation type="submission" date="2015-10" db="EMBL/GenBank/DDBJ databases">
        <authorList>
            <person name="Luecker S."/>
            <person name="Luecker S."/>
        </authorList>
    </citation>
    <scope>NUCLEOTIDE SEQUENCE [LARGE SCALE GENOMIC DNA]</scope>
</reference>
<accession>A0A0S4L5H7</accession>
<dbReference type="AlphaFoldDB" id="A0A0S4L5H7"/>
<evidence type="ECO:0000313" key="2">
    <source>
        <dbReference type="Proteomes" id="UP000198736"/>
    </source>
</evidence>
<keyword evidence="2" id="KW-1185">Reference proteome</keyword>
<organism evidence="1 2">
    <name type="scientific">Candidatus Nitrospira nitrificans</name>
    <dbReference type="NCBI Taxonomy" id="1742973"/>
    <lineage>
        <taxon>Bacteria</taxon>
        <taxon>Pseudomonadati</taxon>
        <taxon>Nitrospirota</taxon>
        <taxon>Nitrospiria</taxon>
        <taxon>Nitrospirales</taxon>
        <taxon>Nitrospiraceae</taxon>
        <taxon>Nitrospira</taxon>
    </lineage>
</organism>
<dbReference type="Proteomes" id="UP000198736">
    <property type="component" value="Unassembled WGS sequence"/>
</dbReference>
<name>A0A0S4L5H7_9BACT</name>
<proteinExistence type="predicted"/>
<sequence length="612" mass="63079">MDSLWPWVKFREAVVTLSLALVSAGGMWSADSGTSYAGESAVPPGVSAKDVEYKGQVVVGGEPVKATITSAKKKAVLLFDGTAGQRVSIGFNGASLTQFKVTVYQPNGGIVSAQQSAIKQYYATMGTRPLSTQTQVLPDATSYLTTGDSTGNWISASEINGSSIDLVELPVTGAYTILLDPAGDYTGSVTVDVSSELSGEIMPHGPAVPIALNRPGQNARYTFSGTSGQVVSLQLSDVTIRSGTVSIIQPDGTLLSQPLSFAGGGVMIPGQALPTSGTYAVLVDPDLSYIGRAKLALYNAPELTGTITDQVTVTPALTVPGQRARYTFNGTAGQWVNLGVTKVSIPMSTVLIMKPDGSKWESTTIGPSGGSLDPLTALPVTGTYSIVVVPVSNYTGSMTLALSSPITATIGLDGPAVPVSITKPGQTARYTFNGKAGQWVNLGLTSVSITSSSVTLMTSEGTILASTAVGTAGGGLEDQDPLPTTGTYTILVDPVGSYTGNMTLTLSTEVSDSIKMNTAPRPITLSRPGQNGRYTFSGTTSQQATIKVTNNKLGNVTVSLYGPNGILQAGMTSSASSFTLNPVTLASTDTYTVTINPVMADTGSIQLQVSNQ</sequence>
<dbReference type="Gene3D" id="2.60.120.380">
    <property type="match status" value="4"/>
</dbReference>
<protein>
    <submittedName>
        <fullName evidence="1">Uncharacterized protein</fullName>
    </submittedName>
</protein>
<dbReference type="EMBL" id="CZPZ01000001">
    <property type="protein sequence ID" value="CUS31949.1"/>
    <property type="molecule type" value="Genomic_DNA"/>
</dbReference>
<dbReference type="RefSeq" id="WP_139076972.1">
    <property type="nucleotide sequence ID" value="NZ_CZPZ01000001.1"/>
</dbReference>
<gene>
    <name evidence="1" type="ORF">COMA2_10379</name>
</gene>
<evidence type="ECO:0000313" key="1">
    <source>
        <dbReference type="EMBL" id="CUS31949.1"/>
    </source>
</evidence>
<dbReference type="STRING" id="1742973.COMA2_10379"/>
<dbReference type="OrthoDB" id="8764461at2"/>